<dbReference type="OrthoDB" id="5507254at2"/>
<evidence type="ECO:0000259" key="4">
    <source>
        <dbReference type="Pfam" id="PF09972"/>
    </source>
</evidence>
<keyword evidence="7" id="KW-1185">Reference proteome</keyword>
<comment type="caution">
    <text evidence="6">The sequence shown here is derived from an EMBL/GenBank/DDBJ whole genome shotgun (WGS) entry which is preliminary data.</text>
</comment>
<dbReference type="Pfam" id="PF20990">
    <property type="entry name" value="DUF2207_C"/>
    <property type="match status" value="1"/>
</dbReference>
<dbReference type="RefSeq" id="WP_114353879.1">
    <property type="nucleotide sequence ID" value="NZ_QPJJ01000013.1"/>
</dbReference>
<feature type="transmembrane region" description="Helical" evidence="2">
    <location>
        <begin position="420"/>
        <end position="440"/>
    </location>
</feature>
<sequence length="563" mass="63524">MKKLVILLAFVFTIILLPQHVFAVDFSIENTEINAYLQENGDVQVIEQHTYEFDGDFNGITRTLIPKENTQIIDFQASENNTSLDIEQEENLYKAYRSGSDEEVKVDLSYTIKNGVEVYTDLAQFYWPFFDTSNESTYQNMDIYVYPPQSPQEVLALGYDEAYDTSNIESDGVVHFAMGEVKSGTNGDIRVAYEASLFPSASVLENKTIRENILADQAKLEEEVIAYENRQELLSQISPYIVSGFTLFLLVLFYIAWRKKKSRLWEVDRSSSQAQLLPDQEMSLPATMLYMNHMYPKSNLLAASLLDLVRKGKVNRDGETTFVVVDANTDYPHERLLINWLFYKIGDNGVFSLENLEDYTKKKENYSTYNSDFQHWVQAVKAEIKENDLVDKQIGLRWTIAVAGSLLIPFSILLGVHSLFMWMFFTIFLSITLILFAIIFQPKTVLGLRIKQQWQTLSSNYDNISESEWNDWMKDKQMQAFIYAIGTGNKSMQKRSEDMGHNFAPTHNNPQTNDFVMFMVIAGTLNNHFDNASSSVSAASGSSGGVPGGGAGVGGGGGGSGGF</sequence>
<keyword evidence="3" id="KW-0732">Signal</keyword>
<feature type="domain" description="Predicted membrane protein YciQ-like C-terminal" evidence="5">
    <location>
        <begin position="288"/>
        <end position="457"/>
    </location>
</feature>
<feature type="transmembrane region" description="Helical" evidence="2">
    <location>
        <begin position="237"/>
        <end position="257"/>
    </location>
</feature>
<accession>A0A368X9A0</accession>
<name>A0A368X9A0_9BACI</name>
<dbReference type="Pfam" id="PF09972">
    <property type="entry name" value="DUF2207"/>
    <property type="match status" value="1"/>
</dbReference>
<feature type="domain" description="DUF2207" evidence="4">
    <location>
        <begin position="27"/>
        <end position="192"/>
    </location>
</feature>
<dbReference type="Proteomes" id="UP000252585">
    <property type="component" value="Unassembled WGS sequence"/>
</dbReference>
<dbReference type="InterPro" id="IPR048389">
    <property type="entry name" value="YciQ-like_C"/>
</dbReference>
<evidence type="ECO:0000256" key="1">
    <source>
        <dbReference type="SAM" id="MobiDB-lite"/>
    </source>
</evidence>
<organism evidence="6 7">
    <name type="scientific">Saliterribacillus persicus</name>
    <dbReference type="NCBI Taxonomy" id="930114"/>
    <lineage>
        <taxon>Bacteria</taxon>
        <taxon>Bacillati</taxon>
        <taxon>Bacillota</taxon>
        <taxon>Bacilli</taxon>
        <taxon>Bacillales</taxon>
        <taxon>Bacillaceae</taxon>
        <taxon>Saliterribacillus</taxon>
    </lineage>
</organism>
<proteinExistence type="predicted"/>
<feature type="region of interest" description="Disordered" evidence="1">
    <location>
        <begin position="534"/>
        <end position="563"/>
    </location>
</feature>
<evidence type="ECO:0000259" key="5">
    <source>
        <dbReference type="Pfam" id="PF20990"/>
    </source>
</evidence>
<feature type="transmembrane region" description="Helical" evidence="2">
    <location>
        <begin position="394"/>
        <end position="414"/>
    </location>
</feature>
<gene>
    <name evidence="6" type="ORF">DFR57_11314</name>
</gene>
<dbReference type="InterPro" id="IPR018702">
    <property type="entry name" value="DUF2207"/>
</dbReference>
<protein>
    <submittedName>
        <fullName evidence="6">Putative membrane protein</fullName>
    </submittedName>
</protein>
<dbReference type="EMBL" id="QPJJ01000013">
    <property type="protein sequence ID" value="RCW64531.1"/>
    <property type="molecule type" value="Genomic_DNA"/>
</dbReference>
<evidence type="ECO:0000256" key="3">
    <source>
        <dbReference type="SAM" id="SignalP"/>
    </source>
</evidence>
<keyword evidence="2" id="KW-0812">Transmembrane</keyword>
<evidence type="ECO:0000256" key="2">
    <source>
        <dbReference type="SAM" id="Phobius"/>
    </source>
</evidence>
<feature type="chain" id="PRO_5016944605" evidence="3">
    <location>
        <begin position="24"/>
        <end position="563"/>
    </location>
</feature>
<feature type="signal peptide" evidence="3">
    <location>
        <begin position="1"/>
        <end position="23"/>
    </location>
</feature>
<reference evidence="6 7" key="1">
    <citation type="submission" date="2018-07" db="EMBL/GenBank/DDBJ databases">
        <title>Genomic Encyclopedia of Type Strains, Phase IV (KMG-IV): sequencing the most valuable type-strain genomes for metagenomic binning, comparative biology and taxonomic classification.</title>
        <authorList>
            <person name="Goeker M."/>
        </authorList>
    </citation>
    <scope>NUCLEOTIDE SEQUENCE [LARGE SCALE GENOMIC DNA]</scope>
    <source>
        <strain evidence="6 7">DSM 27696</strain>
    </source>
</reference>
<evidence type="ECO:0000313" key="7">
    <source>
        <dbReference type="Proteomes" id="UP000252585"/>
    </source>
</evidence>
<feature type="compositionally biased region" description="Gly residues" evidence="1">
    <location>
        <begin position="542"/>
        <end position="563"/>
    </location>
</feature>
<keyword evidence="2" id="KW-1133">Transmembrane helix</keyword>
<evidence type="ECO:0000313" key="6">
    <source>
        <dbReference type="EMBL" id="RCW64531.1"/>
    </source>
</evidence>
<keyword evidence="2" id="KW-0472">Membrane</keyword>
<dbReference type="AlphaFoldDB" id="A0A368X9A0"/>